<comment type="caution">
    <text evidence="13">The sequence shown here is derived from an EMBL/GenBank/DDBJ whole genome shotgun (WGS) entry which is preliminary data.</text>
</comment>
<keyword evidence="6 10" id="KW-0472">Membrane</keyword>
<evidence type="ECO:0008006" key="15">
    <source>
        <dbReference type="Google" id="ProtNLM"/>
    </source>
</evidence>
<accession>A0A5R9PXT2</accession>
<evidence type="ECO:0000256" key="8">
    <source>
        <dbReference type="ARBA" id="ARBA00029447"/>
    </source>
</evidence>
<dbReference type="PRINTS" id="PR00260">
    <property type="entry name" value="CHEMTRNSDUCR"/>
</dbReference>
<dbReference type="GO" id="GO:0004888">
    <property type="term" value="F:transmembrane signaling receptor activity"/>
    <property type="evidence" value="ECO:0007669"/>
    <property type="project" value="InterPro"/>
</dbReference>
<keyword evidence="4 10" id="KW-0812">Transmembrane</keyword>
<evidence type="ECO:0000256" key="7">
    <source>
        <dbReference type="ARBA" id="ARBA00023224"/>
    </source>
</evidence>
<dbReference type="GO" id="GO:0005886">
    <property type="term" value="C:plasma membrane"/>
    <property type="evidence" value="ECO:0007669"/>
    <property type="project" value="UniProtKB-SubCell"/>
</dbReference>
<organism evidence="13 14">
    <name type="scientific">Pseudoalteromonas phenolica</name>
    <dbReference type="NCBI Taxonomy" id="161398"/>
    <lineage>
        <taxon>Bacteria</taxon>
        <taxon>Pseudomonadati</taxon>
        <taxon>Pseudomonadota</taxon>
        <taxon>Gammaproteobacteria</taxon>
        <taxon>Alteromonadales</taxon>
        <taxon>Pseudoalteromonadaceae</taxon>
        <taxon>Pseudoalteromonas</taxon>
    </lineage>
</organism>
<dbReference type="InterPro" id="IPR004090">
    <property type="entry name" value="Chemotax_Me-accpt_rcpt"/>
</dbReference>
<proteinExistence type="inferred from homology"/>
<dbReference type="Pfam" id="PF00015">
    <property type="entry name" value="MCPsignal"/>
    <property type="match status" value="1"/>
</dbReference>
<dbReference type="PANTHER" id="PTHR32089:SF119">
    <property type="entry name" value="METHYL-ACCEPTING CHEMOTAXIS PROTEIN CTPL"/>
    <property type="match status" value="1"/>
</dbReference>
<evidence type="ECO:0000256" key="9">
    <source>
        <dbReference type="PROSITE-ProRule" id="PRU00284"/>
    </source>
</evidence>
<gene>
    <name evidence="13" type="ORF">C1E24_17600</name>
</gene>
<dbReference type="InterPro" id="IPR033479">
    <property type="entry name" value="dCache_1"/>
</dbReference>
<dbReference type="Gene3D" id="1.10.287.950">
    <property type="entry name" value="Methyl-accepting chemotaxis protein"/>
    <property type="match status" value="1"/>
</dbReference>
<evidence type="ECO:0000313" key="14">
    <source>
        <dbReference type="Proteomes" id="UP000309186"/>
    </source>
</evidence>
<evidence type="ECO:0000256" key="10">
    <source>
        <dbReference type="SAM" id="Phobius"/>
    </source>
</evidence>
<dbReference type="Gene3D" id="3.30.450.20">
    <property type="entry name" value="PAS domain"/>
    <property type="match status" value="2"/>
</dbReference>
<feature type="domain" description="Methyl-accepting transducer" evidence="11">
    <location>
        <begin position="386"/>
        <end position="622"/>
    </location>
</feature>
<dbReference type="FunFam" id="1.10.287.950:FF:000001">
    <property type="entry name" value="Methyl-accepting chemotaxis sensory transducer"/>
    <property type="match status" value="1"/>
</dbReference>
<protein>
    <recommendedName>
        <fullName evidence="15">Methyl-accepting chemotaxis protein</fullName>
    </recommendedName>
</protein>
<evidence type="ECO:0000256" key="2">
    <source>
        <dbReference type="ARBA" id="ARBA00022475"/>
    </source>
</evidence>
<dbReference type="AlphaFoldDB" id="A0A5R9PXT2"/>
<dbReference type="InterPro" id="IPR004089">
    <property type="entry name" value="MCPsignal_dom"/>
</dbReference>
<dbReference type="SMART" id="SM00304">
    <property type="entry name" value="HAMP"/>
    <property type="match status" value="1"/>
</dbReference>
<keyword evidence="2" id="KW-1003">Cell membrane</keyword>
<comment type="subcellular location">
    <subcellularLocation>
        <location evidence="1">Cell membrane</location>
        <topology evidence="1">Multi-pass membrane protein</topology>
    </subcellularLocation>
</comment>
<dbReference type="Pfam" id="PF00672">
    <property type="entry name" value="HAMP"/>
    <property type="match status" value="1"/>
</dbReference>
<evidence type="ECO:0000256" key="3">
    <source>
        <dbReference type="ARBA" id="ARBA00022500"/>
    </source>
</evidence>
<keyword evidence="5 10" id="KW-1133">Transmembrane helix</keyword>
<evidence type="ECO:0000259" key="11">
    <source>
        <dbReference type="PROSITE" id="PS50111"/>
    </source>
</evidence>
<evidence type="ECO:0000256" key="5">
    <source>
        <dbReference type="ARBA" id="ARBA00022989"/>
    </source>
</evidence>
<dbReference type="EMBL" id="PPSW01000030">
    <property type="protein sequence ID" value="TLX45728.1"/>
    <property type="molecule type" value="Genomic_DNA"/>
</dbReference>
<sequence length="659" mass="72039">MLSFNSATSISRKLVIAIFITIFAIFLLVTIALANYLAEQRSAQVQSQINTQMQASAEQIEQFFENKITALHTLFRAPSNLAAIKARQMQGELDSNVVHLNAALTAQSSADKEVLSIFFGSTFTGEYMFEKGIYTKDGYSVFGRPWWEDIKRTQNTVISEVLLHPEFKQNYAAINFPVLHQGEFLGVGGADILLPSISQFIDKLNFQGEGVALLADAEGRLIHFSGDHNFKLSQSIAEFDNSTLNSGFRNLFNTRLDTLQTLLYNDTEYYAATLKVQSDAFDLGWHLALLVPKQVVNEPVNQAVYQLIVLSVLLMVILSVLVGVITKKLCQPLTLVQLALEQIAAGNGDLTKRIEVKGQDETARVGLAVNQIIEHLQEMVQQIVVSTQELDAAINYVDGLTQESDKMNRTMLQSMQTTASAVSELATSAQSIQSQANNAQQAVSAANDMAAQGQLMIKDNQQELAVVAEQFSQANSVMRQLRDESDNISEVLNVIKSVAEQTNLLALNAAIEAARAGENGRGFAVVADEVRQLAARSESSTNQIQAIIEQLQTSSETASTMMQHATEQLHAFESHSDKLNSAFADISQQVGLCVSANGEITEQVSAQAQTSAELDQVLHSLEQTVEQQIKGSTEIASCQTQLANSSKGLYTLVGSFKVQ</sequence>
<dbReference type="PROSITE" id="PS50885">
    <property type="entry name" value="HAMP"/>
    <property type="match status" value="1"/>
</dbReference>
<evidence type="ECO:0000256" key="1">
    <source>
        <dbReference type="ARBA" id="ARBA00004651"/>
    </source>
</evidence>
<dbReference type="PANTHER" id="PTHR32089">
    <property type="entry name" value="METHYL-ACCEPTING CHEMOTAXIS PROTEIN MCPB"/>
    <property type="match status" value="1"/>
</dbReference>
<keyword evidence="7 9" id="KW-0807">Transducer</keyword>
<dbReference type="InterPro" id="IPR003660">
    <property type="entry name" value="HAMP_dom"/>
</dbReference>
<dbReference type="Proteomes" id="UP000309186">
    <property type="component" value="Unassembled WGS sequence"/>
</dbReference>
<comment type="similarity">
    <text evidence="8">Belongs to the methyl-accepting chemotaxis (MCP) protein family.</text>
</comment>
<evidence type="ECO:0000256" key="6">
    <source>
        <dbReference type="ARBA" id="ARBA00023136"/>
    </source>
</evidence>
<feature type="domain" description="HAMP" evidence="12">
    <location>
        <begin position="327"/>
        <end position="381"/>
    </location>
</feature>
<keyword evidence="3" id="KW-0145">Chemotaxis</keyword>
<dbReference type="GO" id="GO:0007165">
    <property type="term" value="P:signal transduction"/>
    <property type="evidence" value="ECO:0007669"/>
    <property type="project" value="UniProtKB-KW"/>
</dbReference>
<dbReference type="OrthoDB" id="2489132at2"/>
<feature type="transmembrane region" description="Helical" evidence="10">
    <location>
        <begin position="303"/>
        <end position="325"/>
    </location>
</feature>
<dbReference type="PROSITE" id="PS50111">
    <property type="entry name" value="CHEMOTAXIS_TRANSDUC_2"/>
    <property type="match status" value="1"/>
</dbReference>
<evidence type="ECO:0000313" key="13">
    <source>
        <dbReference type="EMBL" id="TLX45728.1"/>
    </source>
</evidence>
<evidence type="ECO:0000259" key="12">
    <source>
        <dbReference type="PROSITE" id="PS50885"/>
    </source>
</evidence>
<dbReference type="GO" id="GO:0006935">
    <property type="term" value="P:chemotaxis"/>
    <property type="evidence" value="ECO:0007669"/>
    <property type="project" value="UniProtKB-KW"/>
</dbReference>
<dbReference type="CDD" id="cd06225">
    <property type="entry name" value="HAMP"/>
    <property type="match status" value="1"/>
</dbReference>
<dbReference type="SUPFAM" id="SSF58104">
    <property type="entry name" value="Methyl-accepting chemotaxis protein (MCP) signaling domain"/>
    <property type="match status" value="1"/>
</dbReference>
<evidence type="ECO:0000256" key="4">
    <source>
        <dbReference type="ARBA" id="ARBA00022692"/>
    </source>
</evidence>
<dbReference type="Pfam" id="PF02743">
    <property type="entry name" value="dCache_1"/>
    <property type="match status" value="1"/>
</dbReference>
<reference evidence="13 14" key="1">
    <citation type="submission" date="2018-01" db="EMBL/GenBank/DDBJ databases">
        <title>Co-occurrence of chitin degradation, pigmentation and bioactivity in marine Pseudoalteromonas.</title>
        <authorList>
            <person name="Paulsen S."/>
            <person name="Gram L."/>
            <person name="Machado H."/>
        </authorList>
    </citation>
    <scope>NUCLEOTIDE SEQUENCE [LARGE SCALE GENOMIC DNA]</scope>
    <source>
        <strain evidence="13 14">S3663</strain>
    </source>
</reference>
<name>A0A5R9PXT2_9GAMM</name>
<dbReference type="SMART" id="SM00283">
    <property type="entry name" value="MA"/>
    <property type="match status" value="1"/>
</dbReference>